<sequence>MPGCFILVLKELFANIVDCMQKILAIFPALNRFFGIILLKFDGKKDFKKKSLIFSFFKY</sequence>
<gene>
    <name evidence="1" type="ORF">DXN05_07570</name>
</gene>
<name>A0A3E1NLC3_9BACT</name>
<evidence type="ECO:0000313" key="1">
    <source>
        <dbReference type="EMBL" id="RFM28644.1"/>
    </source>
</evidence>
<evidence type="ECO:0000313" key="2">
    <source>
        <dbReference type="Proteomes" id="UP000261284"/>
    </source>
</evidence>
<proteinExistence type="predicted"/>
<dbReference type="EMBL" id="QTJU01000002">
    <property type="protein sequence ID" value="RFM28644.1"/>
    <property type="molecule type" value="Genomic_DNA"/>
</dbReference>
<organism evidence="1 2">
    <name type="scientific">Deminuibacter soli</name>
    <dbReference type="NCBI Taxonomy" id="2291815"/>
    <lineage>
        <taxon>Bacteria</taxon>
        <taxon>Pseudomonadati</taxon>
        <taxon>Bacteroidota</taxon>
        <taxon>Chitinophagia</taxon>
        <taxon>Chitinophagales</taxon>
        <taxon>Chitinophagaceae</taxon>
        <taxon>Deminuibacter</taxon>
    </lineage>
</organism>
<protein>
    <submittedName>
        <fullName evidence="1">Uncharacterized protein</fullName>
    </submittedName>
</protein>
<comment type="caution">
    <text evidence="1">The sequence shown here is derived from an EMBL/GenBank/DDBJ whole genome shotgun (WGS) entry which is preliminary data.</text>
</comment>
<reference evidence="1 2" key="1">
    <citation type="submission" date="2018-08" db="EMBL/GenBank/DDBJ databases">
        <title>Chitinophagaceae sp. K23C18032701, a novel bacterium isolated from forest soil.</title>
        <authorList>
            <person name="Wang C."/>
        </authorList>
    </citation>
    <scope>NUCLEOTIDE SEQUENCE [LARGE SCALE GENOMIC DNA]</scope>
    <source>
        <strain evidence="1 2">K23C18032701</strain>
    </source>
</reference>
<dbReference type="Proteomes" id="UP000261284">
    <property type="component" value="Unassembled WGS sequence"/>
</dbReference>
<keyword evidence="2" id="KW-1185">Reference proteome</keyword>
<dbReference type="AlphaFoldDB" id="A0A3E1NLC3"/>
<accession>A0A3E1NLC3</accession>